<dbReference type="AlphaFoldDB" id="A0A843VTA8"/>
<dbReference type="EMBL" id="NMUH01002435">
    <property type="protein sequence ID" value="MQL99958.1"/>
    <property type="molecule type" value="Genomic_DNA"/>
</dbReference>
<evidence type="ECO:0000313" key="2">
    <source>
        <dbReference type="EMBL" id="MQL99958.1"/>
    </source>
</evidence>
<dbReference type="Proteomes" id="UP000652761">
    <property type="component" value="Unassembled WGS sequence"/>
</dbReference>
<sequence>MKSMVKYKSGSQLLTRFCKELGVTLTFNPSEVRLVGGGSRFGLLAQNAPPSQQAQPRPQDVHSGVAPPPPPPPPRVAQKFDWTRFLEGMVQLVAQHRDAPAPQGGHGRVLREFFQFQPPQFKGQPDPDVARPWLDTVERTFRSMECAAEERSC</sequence>
<protein>
    <submittedName>
        <fullName evidence="2">Uncharacterized protein</fullName>
    </submittedName>
</protein>
<gene>
    <name evidence="2" type="ORF">Taro_032688</name>
</gene>
<proteinExistence type="predicted"/>
<keyword evidence="3" id="KW-1185">Reference proteome</keyword>
<feature type="compositionally biased region" description="Low complexity" evidence="1">
    <location>
        <begin position="45"/>
        <end position="58"/>
    </location>
</feature>
<accession>A0A843VTA8</accession>
<feature type="compositionally biased region" description="Pro residues" evidence="1">
    <location>
        <begin position="66"/>
        <end position="75"/>
    </location>
</feature>
<comment type="caution">
    <text evidence="2">The sequence shown here is derived from an EMBL/GenBank/DDBJ whole genome shotgun (WGS) entry which is preliminary data.</text>
</comment>
<reference evidence="2" key="1">
    <citation type="submission" date="2017-07" db="EMBL/GenBank/DDBJ databases">
        <title>Taro Niue Genome Assembly and Annotation.</title>
        <authorList>
            <person name="Atibalentja N."/>
            <person name="Keating K."/>
            <person name="Fields C.J."/>
        </authorList>
    </citation>
    <scope>NUCLEOTIDE SEQUENCE</scope>
    <source>
        <strain evidence="2">Niue_2</strain>
        <tissue evidence="2">Leaf</tissue>
    </source>
</reference>
<evidence type="ECO:0000256" key="1">
    <source>
        <dbReference type="SAM" id="MobiDB-lite"/>
    </source>
</evidence>
<feature type="region of interest" description="Disordered" evidence="1">
    <location>
        <begin position="43"/>
        <end position="75"/>
    </location>
</feature>
<evidence type="ECO:0000313" key="3">
    <source>
        <dbReference type="Proteomes" id="UP000652761"/>
    </source>
</evidence>
<name>A0A843VTA8_COLES</name>
<organism evidence="2 3">
    <name type="scientific">Colocasia esculenta</name>
    <name type="common">Wild taro</name>
    <name type="synonym">Arum esculentum</name>
    <dbReference type="NCBI Taxonomy" id="4460"/>
    <lineage>
        <taxon>Eukaryota</taxon>
        <taxon>Viridiplantae</taxon>
        <taxon>Streptophyta</taxon>
        <taxon>Embryophyta</taxon>
        <taxon>Tracheophyta</taxon>
        <taxon>Spermatophyta</taxon>
        <taxon>Magnoliopsida</taxon>
        <taxon>Liliopsida</taxon>
        <taxon>Araceae</taxon>
        <taxon>Aroideae</taxon>
        <taxon>Colocasieae</taxon>
        <taxon>Colocasia</taxon>
    </lineage>
</organism>